<dbReference type="eggNOG" id="ENOG502R3QC">
    <property type="taxonomic scope" value="Eukaryota"/>
</dbReference>
<sequence>VHRSSCRGPEAPDCLGLRSLLVADAAAPAGRVVTRTMVATRVQETTNREGECSGGCIDEEEGGKEDGDDGNEGYWVAYGRRGRMRRLPPPLPSLRAALRRTRTEDGRLVIPEAPAGARPPEYIRARRCGGRLTLMKLVERNYFYPCPALAGPSPAQEDEDEDDIVTMEAVNDTSTAGAVGEGVRRHRQKAAAPPPLPGVGCFEDVIKYHPIESTSLHRLRMVH</sequence>
<dbReference type="EnsemblPlants" id="OB02G39620.1">
    <property type="protein sequence ID" value="OB02G39620.1"/>
    <property type="gene ID" value="OB02G39620"/>
</dbReference>
<dbReference type="Pfam" id="PF11250">
    <property type="entry name" value="FAF"/>
    <property type="match status" value="1"/>
</dbReference>
<evidence type="ECO:0000313" key="5">
    <source>
        <dbReference type="Proteomes" id="UP000006038"/>
    </source>
</evidence>
<feature type="region of interest" description="Disordered" evidence="2">
    <location>
        <begin position="44"/>
        <end position="71"/>
    </location>
</feature>
<dbReference type="PANTHER" id="PTHR33155">
    <property type="entry name" value="FANTASTIC FOUR-LIKE PROTEIN (DUF3049)"/>
    <property type="match status" value="1"/>
</dbReference>
<protein>
    <recommendedName>
        <fullName evidence="3">FAF domain-containing protein</fullName>
    </recommendedName>
</protein>
<reference evidence="4" key="1">
    <citation type="submission" date="2013-04" db="UniProtKB">
        <authorList>
            <consortium name="EnsemblPlants"/>
        </authorList>
    </citation>
    <scope>IDENTIFICATION</scope>
</reference>
<dbReference type="PANTHER" id="PTHR33155:SF75">
    <property type="entry name" value="OS02G0750800 PROTEIN"/>
    <property type="match status" value="1"/>
</dbReference>
<dbReference type="Gramene" id="OB02G39620.1">
    <property type="protein sequence ID" value="OB02G39620.1"/>
    <property type="gene ID" value="OB02G39620"/>
</dbReference>
<proteinExistence type="inferred from homology"/>
<name>J3LH45_ORYBR</name>
<dbReference type="OMA" id="CPHDPLP"/>
<feature type="compositionally biased region" description="Acidic residues" evidence="2">
    <location>
        <begin position="57"/>
        <end position="71"/>
    </location>
</feature>
<dbReference type="STRING" id="4533.J3LH45"/>
<evidence type="ECO:0000256" key="2">
    <source>
        <dbReference type="SAM" id="MobiDB-lite"/>
    </source>
</evidence>
<dbReference type="Proteomes" id="UP000006038">
    <property type="component" value="Unassembled WGS sequence"/>
</dbReference>
<organism evidence="4">
    <name type="scientific">Oryza brachyantha</name>
    <name type="common">malo sina</name>
    <dbReference type="NCBI Taxonomy" id="4533"/>
    <lineage>
        <taxon>Eukaryota</taxon>
        <taxon>Viridiplantae</taxon>
        <taxon>Streptophyta</taxon>
        <taxon>Embryophyta</taxon>
        <taxon>Tracheophyta</taxon>
        <taxon>Spermatophyta</taxon>
        <taxon>Magnoliopsida</taxon>
        <taxon>Liliopsida</taxon>
        <taxon>Poales</taxon>
        <taxon>Poaceae</taxon>
        <taxon>BOP clade</taxon>
        <taxon>Oryzoideae</taxon>
        <taxon>Oryzeae</taxon>
        <taxon>Oryzinae</taxon>
        <taxon>Oryza</taxon>
    </lineage>
</organism>
<comment type="similarity">
    <text evidence="1">Belongs to the fantastic four family.</text>
</comment>
<dbReference type="AlphaFoldDB" id="J3LH45"/>
<dbReference type="HOGENOM" id="CLU_106473_0_0_1"/>
<accession>J3LH45</accession>
<feature type="domain" description="FAF" evidence="3">
    <location>
        <begin position="87"/>
        <end position="134"/>
    </location>
</feature>
<evidence type="ECO:0000313" key="4">
    <source>
        <dbReference type="EnsemblPlants" id="OB02G39620.1"/>
    </source>
</evidence>
<keyword evidence="5" id="KW-1185">Reference proteome</keyword>
<evidence type="ECO:0000259" key="3">
    <source>
        <dbReference type="Pfam" id="PF11250"/>
    </source>
</evidence>
<dbReference type="InterPro" id="IPR046431">
    <property type="entry name" value="FAF_dom"/>
</dbReference>
<evidence type="ECO:0000256" key="1">
    <source>
        <dbReference type="ARBA" id="ARBA00008690"/>
    </source>
</evidence>
<dbReference type="InterPro" id="IPR021410">
    <property type="entry name" value="FAF"/>
</dbReference>